<feature type="transmembrane region" description="Helical" evidence="2">
    <location>
        <begin position="277"/>
        <end position="297"/>
    </location>
</feature>
<evidence type="ECO:0000313" key="4">
    <source>
        <dbReference type="Proteomes" id="UP000323565"/>
    </source>
</evidence>
<keyword evidence="4" id="KW-1185">Reference proteome</keyword>
<evidence type="ECO:0000256" key="1">
    <source>
        <dbReference type="SAM" id="MobiDB-lite"/>
    </source>
</evidence>
<sequence length="468" mass="46201">MSDNNEKPASTWGDGDSEAQTRIAGGSTPAGEAPRPDGDTQAVENDATQVAYRDQPQAAAQPEPGPDRAEAPTQASFAPGAGASGSGQGSANDASANSQAYPSAPIAQQQAPYSQGYPGAYGQSGQQGQYGSAPQGGGQYGSAPQGGQYNSAPQGGYAQPGQYTSSPQGGQPFQQGQYNSAPQGGYAQPGQYTSSPQGGQYGSAPQGGYAQPGQYNSSPQGAQQYGSAGQHNTPTHGGQQGQYTSAAYGQSQSAQPNATAPKPAKASAAATSPVAKFGPFLPALLALIAPFVAWVTFKSGSESIALNGIGGNTNSANPTLGESSNTGGIFVLILAVGLAVAGVLAALGKLNAKVTGIVTAAIGAVLLIIGILQFPSAASAVGDGGAASGYSATIGAGVWLTLLAGVAALAVGIVAFLQSRKGSAAPTTPNGANGGQQWNGGYQQGQQQFGQQNGQYGSAPQGGFGQNH</sequence>
<protein>
    <submittedName>
        <fullName evidence="3">Uncharacterized protein</fullName>
    </submittedName>
</protein>
<name>A0ABX5Z5M6_9MICO</name>
<organism evidence="3 4">
    <name type="scientific">Dermacoccus abyssi</name>
    <dbReference type="NCBI Taxonomy" id="322596"/>
    <lineage>
        <taxon>Bacteria</taxon>
        <taxon>Bacillati</taxon>
        <taxon>Actinomycetota</taxon>
        <taxon>Actinomycetes</taxon>
        <taxon>Micrococcales</taxon>
        <taxon>Dermacoccaceae</taxon>
        <taxon>Dermacoccus</taxon>
    </lineage>
</organism>
<evidence type="ECO:0000256" key="2">
    <source>
        <dbReference type="SAM" id="Phobius"/>
    </source>
</evidence>
<reference evidence="3 4" key="1">
    <citation type="submission" date="2019-08" db="EMBL/GenBank/DDBJ databases">
        <title>Dermacoccus abyssi strain HZAU 226, whole genome Nanopore sequencing project.</title>
        <authorList>
            <person name="Guo A."/>
            <person name="Zhang X."/>
            <person name="Ruan Y."/>
            <person name="Liu W."/>
            <person name="Chen Q."/>
            <person name="Gu L."/>
        </authorList>
    </citation>
    <scope>NUCLEOTIDE SEQUENCE [LARGE SCALE GENOMIC DNA]</scope>
    <source>
        <strain evidence="3 4">HZAU 226</strain>
    </source>
</reference>
<feature type="compositionally biased region" description="Low complexity" evidence="1">
    <location>
        <begin position="167"/>
        <end position="177"/>
    </location>
</feature>
<feature type="transmembrane region" description="Helical" evidence="2">
    <location>
        <begin position="327"/>
        <end position="347"/>
    </location>
</feature>
<keyword evidence="2" id="KW-1133">Transmembrane helix</keyword>
<feature type="transmembrane region" description="Helical" evidence="2">
    <location>
        <begin position="354"/>
        <end position="374"/>
    </location>
</feature>
<feature type="compositionally biased region" description="Low complexity" evidence="1">
    <location>
        <begin position="439"/>
        <end position="457"/>
    </location>
</feature>
<keyword evidence="2" id="KW-0472">Membrane</keyword>
<proteinExistence type="predicted"/>
<dbReference type="Proteomes" id="UP000323565">
    <property type="component" value="Chromosome"/>
</dbReference>
<feature type="transmembrane region" description="Helical" evidence="2">
    <location>
        <begin position="394"/>
        <end position="417"/>
    </location>
</feature>
<accession>A0ABX5Z5M6</accession>
<feature type="compositionally biased region" description="Low complexity" evidence="1">
    <location>
        <begin position="89"/>
        <end position="100"/>
    </location>
</feature>
<dbReference type="EMBL" id="CP043031">
    <property type="protein sequence ID" value="QEH92287.1"/>
    <property type="molecule type" value="Genomic_DNA"/>
</dbReference>
<feature type="region of interest" description="Disordered" evidence="1">
    <location>
        <begin position="1"/>
        <end position="265"/>
    </location>
</feature>
<gene>
    <name evidence="3" type="ORF">FV141_01075</name>
</gene>
<feature type="compositionally biased region" description="Polar residues" evidence="1">
    <location>
        <begin position="213"/>
        <end position="257"/>
    </location>
</feature>
<evidence type="ECO:0000313" key="3">
    <source>
        <dbReference type="EMBL" id="QEH92287.1"/>
    </source>
</evidence>
<feature type="region of interest" description="Disordered" evidence="1">
    <location>
        <begin position="423"/>
        <end position="468"/>
    </location>
</feature>
<keyword evidence="2" id="KW-0812">Transmembrane</keyword>
<feature type="compositionally biased region" description="Low complexity" evidence="1">
    <location>
        <begin position="111"/>
        <end position="133"/>
    </location>
</feature>